<dbReference type="OrthoDB" id="792101at2"/>
<dbReference type="GO" id="GO:0043565">
    <property type="term" value="F:sequence-specific DNA binding"/>
    <property type="evidence" value="ECO:0007669"/>
    <property type="project" value="InterPro"/>
</dbReference>
<dbReference type="InterPro" id="IPR014710">
    <property type="entry name" value="RmlC-like_jellyroll"/>
</dbReference>
<dbReference type="RefSeq" id="WP_106140676.1">
    <property type="nucleotide sequence ID" value="NZ_PVTE01000037.1"/>
</dbReference>
<comment type="caution">
    <text evidence="5">The sequence shown here is derived from an EMBL/GenBank/DDBJ whole genome shotgun (WGS) entry which is preliminary data.</text>
</comment>
<dbReference type="EMBL" id="PVTE01000037">
    <property type="protein sequence ID" value="PRY25616.1"/>
    <property type="molecule type" value="Genomic_DNA"/>
</dbReference>
<dbReference type="InterPro" id="IPR011051">
    <property type="entry name" value="RmlC_Cupin_sf"/>
</dbReference>
<dbReference type="PANTHER" id="PTHR43280">
    <property type="entry name" value="ARAC-FAMILY TRANSCRIPTIONAL REGULATOR"/>
    <property type="match status" value="1"/>
</dbReference>
<proteinExistence type="predicted"/>
<keyword evidence="2" id="KW-0238">DNA-binding</keyword>
<evidence type="ECO:0000259" key="4">
    <source>
        <dbReference type="PROSITE" id="PS01124"/>
    </source>
</evidence>
<keyword evidence="1" id="KW-0805">Transcription regulation</keyword>
<dbReference type="InterPro" id="IPR018060">
    <property type="entry name" value="HTH_AraC"/>
</dbReference>
<keyword evidence="3" id="KW-0804">Transcription</keyword>
<dbReference type="SMART" id="SM00342">
    <property type="entry name" value="HTH_ARAC"/>
    <property type="match status" value="1"/>
</dbReference>
<dbReference type="Proteomes" id="UP000238375">
    <property type="component" value="Unassembled WGS sequence"/>
</dbReference>
<sequence length="283" mass="32188">MKLQFERIEPGAGSSFRVLHAKEAEPCRVFWHHHPEYEIVFVPTGQGRRHIGNSIGHYDGGDLVFIGPNLPHLNFSYGHVGDAFEEVVVQLRADFLGEPFLNRPELTAIRRLFERSHTGLLFGATTRLAVTERMMHLSTQTPFERMLTLLQVLQIMATAVDSVPLHADGVRFELNPKEQARIDRICLYVESHYTEPIDIRTVADMANLTVPAFSRYFKRMTHLTFTDFVNEYRVSQAQRLLHSARTISDVGATVGFSNLSHFNKTFRESTGQTPSAYRKGLSD</sequence>
<dbReference type="Gene3D" id="1.10.10.60">
    <property type="entry name" value="Homeodomain-like"/>
    <property type="match status" value="2"/>
</dbReference>
<dbReference type="PANTHER" id="PTHR43280:SF27">
    <property type="entry name" value="TRANSCRIPTIONAL REGULATOR MTLR"/>
    <property type="match status" value="1"/>
</dbReference>
<evidence type="ECO:0000313" key="5">
    <source>
        <dbReference type="EMBL" id="PRY25616.1"/>
    </source>
</evidence>
<keyword evidence="6" id="KW-1185">Reference proteome</keyword>
<dbReference type="InterPro" id="IPR018062">
    <property type="entry name" value="HTH_AraC-typ_CS"/>
</dbReference>
<dbReference type="InterPro" id="IPR020449">
    <property type="entry name" value="Tscrpt_reg_AraC-type_HTH"/>
</dbReference>
<evidence type="ECO:0000256" key="3">
    <source>
        <dbReference type="ARBA" id="ARBA00023163"/>
    </source>
</evidence>
<evidence type="ECO:0000256" key="2">
    <source>
        <dbReference type="ARBA" id="ARBA00023125"/>
    </source>
</evidence>
<dbReference type="PROSITE" id="PS00041">
    <property type="entry name" value="HTH_ARAC_FAMILY_1"/>
    <property type="match status" value="1"/>
</dbReference>
<feature type="domain" description="HTH araC/xylS-type" evidence="4">
    <location>
        <begin position="183"/>
        <end position="280"/>
    </location>
</feature>
<organism evidence="5 6">
    <name type="scientific">Spirosoma oryzae</name>
    <dbReference type="NCBI Taxonomy" id="1469603"/>
    <lineage>
        <taxon>Bacteria</taxon>
        <taxon>Pseudomonadati</taxon>
        <taxon>Bacteroidota</taxon>
        <taxon>Cytophagia</taxon>
        <taxon>Cytophagales</taxon>
        <taxon>Cytophagaceae</taxon>
        <taxon>Spirosoma</taxon>
    </lineage>
</organism>
<dbReference type="InterPro" id="IPR009057">
    <property type="entry name" value="Homeodomain-like_sf"/>
</dbReference>
<evidence type="ECO:0000313" key="6">
    <source>
        <dbReference type="Proteomes" id="UP000238375"/>
    </source>
</evidence>
<dbReference type="GO" id="GO:0003700">
    <property type="term" value="F:DNA-binding transcription factor activity"/>
    <property type="evidence" value="ECO:0007669"/>
    <property type="project" value="InterPro"/>
</dbReference>
<dbReference type="SUPFAM" id="SSF51182">
    <property type="entry name" value="RmlC-like cupins"/>
    <property type="match status" value="1"/>
</dbReference>
<dbReference type="PRINTS" id="PR00032">
    <property type="entry name" value="HTHARAC"/>
</dbReference>
<accession>A0A2T0RWP6</accession>
<reference evidence="5 6" key="1">
    <citation type="submission" date="2018-03" db="EMBL/GenBank/DDBJ databases">
        <title>Genomic Encyclopedia of Archaeal and Bacterial Type Strains, Phase II (KMG-II): from individual species to whole genera.</title>
        <authorList>
            <person name="Goeker M."/>
        </authorList>
    </citation>
    <scope>NUCLEOTIDE SEQUENCE [LARGE SCALE GENOMIC DNA]</scope>
    <source>
        <strain evidence="5 6">DSM 28354</strain>
    </source>
</reference>
<name>A0A2T0RWP6_9BACT</name>
<dbReference type="Pfam" id="PF12833">
    <property type="entry name" value="HTH_18"/>
    <property type="match status" value="1"/>
</dbReference>
<protein>
    <submittedName>
        <fullName evidence="5">AraC family transcriptional regulator</fullName>
    </submittedName>
</protein>
<dbReference type="AlphaFoldDB" id="A0A2T0RWP6"/>
<dbReference type="Gene3D" id="2.60.120.10">
    <property type="entry name" value="Jelly Rolls"/>
    <property type="match status" value="1"/>
</dbReference>
<dbReference type="SUPFAM" id="SSF46689">
    <property type="entry name" value="Homeodomain-like"/>
    <property type="match status" value="2"/>
</dbReference>
<dbReference type="PROSITE" id="PS01124">
    <property type="entry name" value="HTH_ARAC_FAMILY_2"/>
    <property type="match status" value="1"/>
</dbReference>
<gene>
    <name evidence="5" type="ORF">CLV58_13717</name>
</gene>
<evidence type="ECO:0000256" key="1">
    <source>
        <dbReference type="ARBA" id="ARBA00023015"/>
    </source>
</evidence>